<organism evidence="2 3">
    <name type="scientific">Steinernema glaseri</name>
    <dbReference type="NCBI Taxonomy" id="37863"/>
    <lineage>
        <taxon>Eukaryota</taxon>
        <taxon>Metazoa</taxon>
        <taxon>Ecdysozoa</taxon>
        <taxon>Nematoda</taxon>
        <taxon>Chromadorea</taxon>
        <taxon>Rhabditida</taxon>
        <taxon>Tylenchina</taxon>
        <taxon>Panagrolaimomorpha</taxon>
        <taxon>Strongyloidoidea</taxon>
        <taxon>Steinernematidae</taxon>
        <taxon>Steinernema</taxon>
    </lineage>
</organism>
<name>A0A1I7ZTE7_9BILA</name>
<proteinExistence type="predicted"/>
<protein>
    <submittedName>
        <fullName evidence="3">Uncharacterized protein</fullName>
    </submittedName>
</protein>
<dbReference type="AlphaFoldDB" id="A0A1I7ZTE7"/>
<feature type="region of interest" description="Disordered" evidence="1">
    <location>
        <begin position="1"/>
        <end position="78"/>
    </location>
</feature>
<keyword evidence="2" id="KW-1185">Reference proteome</keyword>
<reference evidence="3" key="1">
    <citation type="submission" date="2016-11" db="UniProtKB">
        <authorList>
            <consortium name="WormBaseParasite"/>
        </authorList>
    </citation>
    <scope>IDENTIFICATION</scope>
</reference>
<dbReference type="WBParaSite" id="L893_g29351.t1">
    <property type="protein sequence ID" value="L893_g29351.t1"/>
    <property type="gene ID" value="L893_g29351"/>
</dbReference>
<feature type="compositionally biased region" description="Acidic residues" evidence="1">
    <location>
        <begin position="64"/>
        <end position="78"/>
    </location>
</feature>
<evidence type="ECO:0000256" key="1">
    <source>
        <dbReference type="SAM" id="MobiDB-lite"/>
    </source>
</evidence>
<accession>A0A1I7ZTE7</accession>
<sequence length="78" mass="8431">MARLEANDISGGLRSAPAPPRGCRWAHNNVSGALSDASRAHRERPNRRRAEGAQLDKLISGRGDDDDIPMLELPSGDE</sequence>
<evidence type="ECO:0000313" key="2">
    <source>
        <dbReference type="Proteomes" id="UP000095287"/>
    </source>
</evidence>
<dbReference type="Proteomes" id="UP000095287">
    <property type="component" value="Unplaced"/>
</dbReference>
<evidence type="ECO:0000313" key="3">
    <source>
        <dbReference type="WBParaSite" id="L893_g29351.t1"/>
    </source>
</evidence>